<dbReference type="NCBIfam" id="TIGR03442">
    <property type="entry name" value="ergothioneine biosynthesis protein EgtC"/>
    <property type="match status" value="1"/>
</dbReference>
<keyword evidence="5" id="KW-1185">Reference proteome</keyword>
<comment type="caution">
    <text evidence="4">The sequence shown here is derived from an EMBL/GenBank/DDBJ whole genome shotgun (WGS) entry which is preliminary data.</text>
</comment>
<evidence type="ECO:0000259" key="3">
    <source>
        <dbReference type="PROSITE" id="PS51278"/>
    </source>
</evidence>
<dbReference type="InterPro" id="IPR017932">
    <property type="entry name" value="GATase_2_dom"/>
</dbReference>
<dbReference type="Gene3D" id="3.60.20.10">
    <property type="entry name" value="Glutamine Phosphoribosylpyrophosphate, subunit 1, domain 1"/>
    <property type="match status" value="1"/>
</dbReference>
<dbReference type="HAMAP" id="MF_02036">
    <property type="entry name" value="EgtC"/>
    <property type="match status" value="1"/>
</dbReference>
<proteinExistence type="inferred from homology"/>
<evidence type="ECO:0000313" key="4">
    <source>
        <dbReference type="EMBL" id="MFC3995407.1"/>
    </source>
</evidence>
<comment type="function">
    <text evidence="2">Catalyzes the hydrolysis of the gamma-glutamyl amide bond of hercynyl-gamma-L-glutamyl-L-cysteine sulfoxide to produce hercynylcysteine sulfoxide, a step in the biosynthesis pathway of ergothioneine.</text>
</comment>
<dbReference type="SUPFAM" id="SSF56235">
    <property type="entry name" value="N-terminal nucleophile aminohydrolases (Ntn hydrolases)"/>
    <property type="match status" value="1"/>
</dbReference>
<dbReference type="InterPro" id="IPR026869">
    <property type="entry name" value="EgtC-like"/>
</dbReference>
<dbReference type="PANTHER" id="PTHR43187">
    <property type="entry name" value="GLUTAMINE AMIDOTRANSFERASE DUG3-RELATED"/>
    <property type="match status" value="1"/>
</dbReference>
<comment type="catalytic activity">
    <reaction evidence="2">
        <text>gamma-L-glutamyl-hercynylcysteine S-oxide + H2O = S-(hercyn-2-yl)-L-cysteine S-oxide + L-glutamate</text>
        <dbReference type="Rhea" id="RHEA:42684"/>
        <dbReference type="ChEBI" id="CHEBI:15377"/>
        <dbReference type="ChEBI" id="CHEBI:29985"/>
        <dbReference type="ChEBI" id="CHEBI:82703"/>
        <dbReference type="ChEBI" id="CHEBI:82706"/>
        <dbReference type="EC" id="3.5.1.118"/>
    </reaction>
</comment>
<evidence type="ECO:0000256" key="1">
    <source>
        <dbReference type="ARBA" id="ARBA00022962"/>
    </source>
</evidence>
<reference evidence="5" key="1">
    <citation type="journal article" date="2019" name="Int. J. Syst. Evol. Microbiol.">
        <title>The Global Catalogue of Microorganisms (GCM) 10K type strain sequencing project: providing services to taxonomists for standard genome sequencing and annotation.</title>
        <authorList>
            <consortium name="The Broad Institute Genomics Platform"/>
            <consortium name="The Broad Institute Genome Sequencing Center for Infectious Disease"/>
            <person name="Wu L."/>
            <person name="Ma J."/>
        </authorList>
    </citation>
    <scope>NUCLEOTIDE SEQUENCE [LARGE SCALE GENOMIC DNA]</scope>
    <source>
        <strain evidence="5">TBRC 1826</strain>
    </source>
</reference>
<dbReference type="CDD" id="cd01908">
    <property type="entry name" value="YafJ"/>
    <property type="match status" value="1"/>
</dbReference>
<dbReference type="EMBL" id="JBHSBH010000004">
    <property type="protein sequence ID" value="MFC3995407.1"/>
    <property type="molecule type" value="Genomic_DNA"/>
</dbReference>
<dbReference type="InterPro" id="IPR052373">
    <property type="entry name" value="Gamma-glu_amide_hydrolase"/>
</dbReference>
<dbReference type="PROSITE" id="PS51278">
    <property type="entry name" value="GATASE_TYPE_2"/>
    <property type="match status" value="1"/>
</dbReference>
<keyword evidence="1 2" id="KW-0315">Glutamine amidotransferase</keyword>
<organism evidence="4 5">
    <name type="scientific">Nocardiopsis sediminis</name>
    <dbReference type="NCBI Taxonomy" id="1778267"/>
    <lineage>
        <taxon>Bacteria</taxon>
        <taxon>Bacillati</taxon>
        <taxon>Actinomycetota</taxon>
        <taxon>Actinomycetes</taxon>
        <taxon>Streptosporangiales</taxon>
        <taxon>Nocardiopsidaceae</taxon>
        <taxon>Nocardiopsis</taxon>
    </lineage>
</organism>
<dbReference type="InterPro" id="IPR032889">
    <property type="entry name" value="EgtC_Actinobacteria"/>
</dbReference>
<dbReference type="InterPro" id="IPR029055">
    <property type="entry name" value="Ntn_hydrolases_N"/>
</dbReference>
<dbReference type="EC" id="3.5.1.118" evidence="2"/>
<comment type="pathway">
    <text evidence="2">Amino-acid biosynthesis; ergothioneine biosynthesis.</text>
</comment>
<dbReference type="Pfam" id="PF13230">
    <property type="entry name" value="GATase_4"/>
    <property type="match status" value="1"/>
</dbReference>
<accession>A0ABV8FH34</accession>
<name>A0ABV8FH34_9ACTN</name>
<sequence length="251" mass="26688">MCRHLAYLGAPVGLHDLLFGPPHALHVQSYAPREQAHGTVNADGFGVGWYDPGHAAPLRYRRAMPIWGDSSFADAARVIRSGCVVAAVRDATPGFGADESCAQPFRGDTWLFSHNGAVADDGALADRLTAPLPSGVLDARTPVDSAPLFAHAMRLWRKGEPLGPALAAVVREARECSAGRYNLLAADGERLAATASGDTLYTLRRPHGVWIASEPLDDDPAWQRVPDGHLVTADRGGTAITAIDDEGRGTR</sequence>
<evidence type="ECO:0000313" key="5">
    <source>
        <dbReference type="Proteomes" id="UP001595847"/>
    </source>
</evidence>
<keyword evidence="2" id="KW-0378">Hydrolase</keyword>
<protein>
    <recommendedName>
        <fullName evidence="2">Gamma-glutamyl-hercynylcysteine sulfoxide hydrolase</fullName>
        <ecNumber evidence="2">3.5.1.118</ecNumber>
    </recommendedName>
    <alternativeName>
        <fullName evidence="2">Gamma-glutamyl hercynylcysteine S-oxide hydrolase</fullName>
    </alternativeName>
</protein>
<dbReference type="PANTHER" id="PTHR43187:SF2">
    <property type="entry name" value="GAMMA-GLUTAMYL-HERCYNYLCYSTEINE SULFOXIDE HYDROLASE"/>
    <property type="match status" value="1"/>
</dbReference>
<dbReference type="RefSeq" id="WP_378530490.1">
    <property type="nucleotide sequence ID" value="NZ_JBHSBH010000004.1"/>
</dbReference>
<gene>
    <name evidence="2 4" type="primary">egtC</name>
    <name evidence="4" type="ORF">ACFOVU_05755</name>
</gene>
<dbReference type="Proteomes" id="UP001595847">
    <property type="component" value="Unassembled WGS sequence"/>
</dbReference>
<dbReference type="InterPro" id="IPR017808">
    <property type="entry name" value="EgtC"/>
</dbReference>
<feature type="domain" description="Glutamine amidotransferase type-2" evidence="3">
    <location>
        <begin position="2"/>
        <end position="251"/>
    </location>
</feature>
<evidence type="ECO:0000256" key="2">
    <source>
        <dbReference type="HAMAP-Rule" id="MF_02036"/>
    </source>
</evidence>